<organism evidence="1 2">
    <name type="scientific">Caenorhabditis japonica</name>
    <dbReference type="NCBI Taxonomy" id="281687"/>
    <lineage>
        <taxon>Eukaryota</taxon>
        <taxon>Metazoa</taxon>
        <taxon>Ecdysozoa</taxon>
        <taxon>Nematoda</taxon>
        <taxon>Chromadorea</taxon>
        <taxon>Rhabditida</taxon>
        <taxon>Rhabditina</taxon>
        <taxon>Rhabditomorpha</taxon>
        <taxon>Rhabditoidea</taxon>
        <taxon>Rhabditidae</taxon>
        <taxon>Peloderinae</taxon>
        <taxon>Caenorhabditis</taxon>
    </lineage>
</organism>
<evidence type="ECO:0000313" key="1">
    <source>
        <dbReference type="EnsemblMetazoa" id="CJA35498.1"/>
    </source>
</evidence>
<accession>A0A8R1EKM0</accession>
<name>A0A8R1EKM0_CAEJA</name>
<reference evidence="1" key="2">
    <citation type="submission" date="2022-06" db="UniProtKB">
        <authorList>
            <consortium name="EnsemblMetazoa"/>
        </authorList>
    </citation>
    <scope>IDENTIFICATION</scope>
    <source>
        <strain evidence="1">DF5081</strain>
    </source>
</reference>
<protein>
    <submittedName>
        <fullName evidence="1">Uncharacterized protein</fullName>
    </submittedName>
</protein>
<dbReference type="AlphaFoldDB" id="A0A8R1EKM0"/>
<dbReference type="Proteomes" id="UP000005237">
    <property type="component" value="Unassembled WGS sequence"/>
</dbReference>
<evidence type="ECO:0000313" key="2">
    <source>
        <dbReference type="Proteomes" id="UP000005237"/>
    </source>
</evidence>
<proteinExistence type="predicted"/>
<reference evidence="2" key="1">
    <citation type="submission" date="2010-08" db="EMBL/GenBank/DDBJ databases">
        <authorList>
            <consortium name="Caenorhabditis japonica Sequencing Consortium"/>
            <person name="Wilson R.K."/>
        </authorList>
    </citation>
    <scope>NUCLEOTIDE SEQUENCE [LARGE SCALE GENOMIC DNA]</scope>
    <source>
        <strain evidence="2">DF5081</strain>
    </source>
</reference>
<dbReference type="EnsemblMetazoa" id="CJA35498.1">
    <property type="protein sequence ID" value="CJA35498.1"/>
    <property type="gene ID" value="WBGene00211345"/>
</dbReference>
<keyword evidence="2" id="KW-1185">Reference proteome</keyword>
<sequence length="185" mass="20720">MPSLRLLCTLTETYGNNCLNLPPQRQSGISYGLIQLQRNINISSQHLQSCVARLIRIDSSYGDSCRPPSVKTIMDYHCDIPLVLTLFKPDFVGINQFTNCADNFSLYPLHWINYCRLSNCKRLSHAPLTSPRGLRGPTRRILSGVSSGSCRTSRRLSYQRTADTSTPLAFREVLSSSLALGPRQL</sequence>